<dbReference type="AlphaFoldDB" id="A0A9D4KSU7"/>
<feature type="domain" description="HTH CENPB-type" evidence="2">
    <location>
        <begin position="12"/>
        <end position="83"/>
    </location>
</feature>
<dbReference type="Gene3D" id="1.10.10.60">
    <property type="entry name" value="Homeodomain-like"/>
    <property type="match status" value="1"/>
</dbReference>
<gene>
    <name evidence="3" type="ORF">DPMN_087220</name>
</gene>
<organism evidence="3 4">
    <name type="scientific">Dreissena polymorpha</name>
    <name type="common">Zebra mussel</name>
    <name type="synonym">Mytilus polymorpha</name>
    <dbReference type="NCBI Taxonomy" id="45954"/>
    <lineage>
        <taxon>Eukaryota</taxon>
        <taxon>Metazoa</taxon>
        <taxon>Spiralia</taxon>
        <taxon>Lophotrochozoa</taxon>
        <taxon>Mollusca</taxon>
        <taxon>Bivalvia</taxon>
        <taxon>Autobranchia</taxon>
        <taxon>Heteroconchia</taxon>
        <taxon>Euheterodonta</taxon>
        <taxon>Imparidentia</taxon>
        <taxon>Neoheterodontei</taxon>
        <taxon>Myida</taxon>
        <taxon>Dreissenoidea</taxon>
        <taxon>Dreissenidae</taxon>
        <taxon>Dreissena</taxon>
    </lineage>
</organism>
<dbReference type="InterPro" id="IPR050863">
    <property type="entry name" value="CenT-Element_Derived"/>
</dbReference>
<sequence length="175" mass="19788">MSMRETVGNLEIKRQRPSSEFGDLNTLVYRLFMDATARLVNVTGLMIQEKAQSLAVDLKITKFKGSNGWLDRFLKRNNIVFNSRVGERGEVCEDTVKNWKDSLSEVCQGYDPSDIFNMDESGVFYHDTAKTTFFKKGDSCSGGKASKQRNTIALCASMTGKCFCFETPFRFFSFG</sequence>
<evidence type="ECO:0000313" key="4">
    <source>
        <dbReference type="Proteomes" id="UP000828390"/>
    </source>
</evidence>
<dbReference type="InterPro" id="IPR009057">
    <property type="entry name" value="Homeodomain-like_sf"/>
</dbReference>
<evidence type="ECO:0000256" key="1">
    <source>
        <dbReference type="ARBA" id="ARBA00023125"/>
    </source>
</evidence>
<proteinExistence type="predicted"/>
<dbReference type="PANTHER" id="PTHR19303">
    <property type="entry name" value="TRANSPOSON"/>
    <property type="match status" value="1"/>
</dbReference>
<dbReference type="GO" id="GO:0003677">
    <property type="term" value="F:DNA binding"/>
    <property type="evidence" value="ECO:0007669"/>
    <property type="project" value="UniProtKB-KW"/>
</dbReference>
<dbReference type="SMART" id="SM00674">
    <property type="entry name" value="CENPB"/>
    <property type="match status" value="1"/>
</dbReference>
<protein>
    <recommendedName>
        <fullName evidence="2">HTH CENPB-type domain-containing protein</fullName>
    </recommendedName>
</protein>
<reference evidence="3" key="1">
    <citation type="journal article" date="2019" name="bioRxiv">
        <title>The Genome of the Zebra Mussel, Dreissena polymorpha: A Resource for Invasive Species Research.</title>
        <authorList>
            <person name="McCartney M.A."/>
            <person name="Auch B."/>
            <person name="Kono T."/>
            <person name="Mallez S."/>
            <person name="Zhang Y."/>
            <person name="Obille A."/>
            <person name="Becker A."/>
            <person name="Abrahante J.E."/>
            <person name="Garbe J."/>
            <person name="Badalamenti J.P."/>
            <person name="Herman A."/>
            <person name="Mangelson H."/>
            <person name="Liachko I."/>
            <person name="Sullivan S."/>
            <person name="Sone E.D."/>
            <person name="Koren S."/>
            <person name="Silverstein K.A.T."/>
            <person name="Beckman K.B."/>
            <person name="Gohl D.M."/>
        </authorList>
    </citation>
    <scope>NUCLEOTIDE SEQUENCE</scope>
    <source>
        <strain evidence="3">Duluth1</strain>
        <tissue evidence="3">Whole animal</tissue>
    </source>
</reference>
<keyword evidence="1" id="KW-0238">DNA-binding</keyword>
<dbReference type="EMBL" id="JAIWYP010000003">
    <property type="protein sequence ID" value="KAH3844954.1"/>
    <property type="molecule type" value="Genomic_DNA"/>
</dbReference>
<evidence type="ECO:0000313" key="3">
    <source>
        <dbReference type="EMBL" id="KAH3844954.1"/>
    </source>
</evidence>
<evidence type="ECO:0000259" key="2">
    <source>
        <dbReference type="PROSITE" id="PS51253"/>
    </source>
</evidence>
<accession>A0A9D4KSU7</accession>
<dbReference type="PANTHER" id="PTHR19303:SF73">
    <property type="entry name" value="PROTEIN PDC2"/>
    <property type="match status" value="1"/>
</dbReference>
<name>A0A9D4KSU7_DREPO</name>
<dbReference type="GO" id="GO:0005634">
    <property type="term" value="C:nucleus"/>
    <property type="evidence" value="ECO:0007669"/>
    <property type="project" value="TreeGrafter"/>
</dbReference>
<keyword evidence="4" id="KW-1185">Reference proteome</keyword>
<dbReference type="InterPro" id="IPR006600">
    <property type="entry name" value="HTH_CenpB_DNA-bd_dom"/>
</dbReference>
<dbReference type="Proteomes" id="UP000828390">
    <property type="component" value="Unassembled WGS sequence"/>
</dbReference>
<reference evidence="3" key="2">
    <citation type="submission" date="2020-11" db="EMBL/GenBank/DDBJ databases">
        <authorList>
            <person name="McCartney M.A."/>
            <person name="Auch B."/>
            <person name="Kono T."/>
            <person name="Mallez S."/>
            <person name="Becker A."/>
            <person name="Gohl D.M."/>
            <person name="Silverstein K.A.T."/>
            <person name="Koren S."/>
            <person name="Bechman K.B."/>
            <person name="Herman A."/>
            <person name="Abrahante J.E."/>
            <person name="Garbe J."/>
        </authorList>
    </citation>
    <scope>NUCLEOTIDE SEQUENCE</scope>
    <source>
        <strain evidence="3">Duluth1</strain>
        <tissue evidence="3">Whole animal</tissue>
    </source>
</reference>
<dbReference type="Pfam" id="PF03221">
    <property type="entry name" value="HTH_Tnp_Tc5"/>
    <property type="match status" value="1"/>
</dbReference>
<comment type="caution">
    <text evidence="3">The sequence shown here is derived from an EMBL/GenBank/DDBJ whole genome shotgun (WGS) entry which is preliminary data.</text>
</comment>
<dbReference type="SUPFAM" id="SSF46689">
    <property type="entry name" value="Homeodomain-like"/>
    <property type="match status" value="1"/>
</dbReference>
<dbReference type="PROSITE" id="PS51253">
    <property type="entry name" value="HTH_CENPB"/>
    <property type="match status" value="1"/>
</dbReference>